<evidence type="ECO:0000313" key="2">
    <source>
        <dbReference type="EMBL" id="KAG5291268.1"/>
    </source>
</evidence>
<evidence type="ECO:0000313" key="3">
    <source>
        <dbReference type="Proteomes" id="UP000670092"/>
    </source>
</evidence>
<proteinExistence type="predicted"/>
<accession>A0A8H7YKS8</accession>
<protein>
    <submittedName>
        <fullName evidence="2">Uncharacterized protein</fullName>
    </submittedName>
</protein>
<reference evidence="2 3" key="1">
    <citation type="submission" date="2021-01" db="EMBL/GenBank/DDBJ databases">
        <title>Chromosome-level genome assembly of a human fungal pathogen reveals clustering of transcriptionally co-regulated genes.</title>
        <authorList>
            <person name="Voorhies M."/>
            <person name="Cohen S."/>
            <person name="Shea T.P."/>
            <person name="Petrus S."/>
            <person name="Munoz J.F."/>
            <person name="Poplawski S."/>
            <person name="Goldman W.E."/>
            <person name="Michael T."/>
            <person name="Cuomo C.A."/>
            <person name="Sil A."/>
            <person name="Beyhan S."/>
        </authorList>
    </citation>
    <scope>NUCLEOTIDE SEQUENCE [LARGE SCALE GENOMIC DNA]</scope>
    <source>
        <strain evidence="2 3">G184AR</strain>
    </source>
</reference>
<feature type="region of interest" description="Disordered" evidence="1">
    <location>
        <begin position="1"/>
        <end position="29"/>
    </location>
</feature>
<organism evidence="2 3">
    <name type="scientific">Ajellomyces capsulatus</name>
    <name type="common">Darling's disease fungus</name>
    <name type="synonym">Histoplasma capsulatum</name>
    <dbReference type="NCBI Taxonomy" id="5037"/>
    <lineage>
        <taxon>Eukaryota</taxon>
        <taxon>Fungi</taxon>
        <taxon>Dikarya</taxon>
        <taxon>Ascomycota</taxon>
        <taxon>Pezizomycotina</taxon>
        <taxon>Eurotiomycetes</taxon>
        <taxon>Eurotiomycetidae</taxon>
        <taxon>Onygenales</taxon>
        <taxon>Ajellomycetaceae</taxon>
        <taxon>Histoplasma</taxon>
    </lineage>
</organism>
<evidence type="ECO:0000256" key="1">
    <source>
        <dbReference type="SAM" id="MobiDB-lite"/>
    </source>
</evidence>
<dbReference type="AlphaFoldDB" id="A0A8H7YKS8"/>
<dbReference type="EMBL" id="JAEVHI010000005">
    <property type="protein sequence ID" value="KAG5291268.1"/>
    <property type="molecule type" value="Genomic_DNA"/>
</dbReference>
<gene>
    <name evidence="2" type="ORF">I7I52_08540</name>
</gene>
<name>A0A8H7YKS8_AJECA</name>
<dbReference type="Proteomes" id="UP000670092">
    <property type="component" value="Unassembled WGS sequence"/>
</dbReference>
<sequence length="59" mass="6404">MGIQIGLDLSPRSPCWSNPGPRRPELAGVPLQTDPLVGVDWPSHFLFPGSIYSTRRGSS</sequence>
<comment type="caution">
    <text evidence="2">The sequence shown here is derived from an EMBL/GenBank/DDBJ whole genome shotgun (WGS) entry which is preliminary data.</text>
</comment>
<dbReference type="VEuPathDB" id="FungiDB:I7I52_08540"/>